<dbReference type="Proteomes" id="UP000728032">
    <property type="component" value="Unassembled WGS sequence"/>
</dbReference>
<feature type="non-terminal residue" evidence="2">
    <location>
        <position position="1"/>
    </location>
</feature>
<evidence type="ECO:0000256" key="1">
    <source>
        <dbReference type="SAM" id="Phobius"/>
    </source>
</evidence>
<proteinExistence type="predicted"/>
<gene>
    <name evidence="2" type="ORF">ONB1V03_LOCUS10562</name>
</gene>
<accession>A0A7R9M7V2</accession>
<reference evidence="2" key="1">
    <citation type="submission" date="2020-11" db="EMBL/GenBank/DDBJ databases">
        <authorList>
            <person name="Tran Van P."/>
        </authorList>
    </citation>
    <scope>NUCLEOTIDE SEQUENCE</scope>
</reference>
<protein>
    <submittedName>
        <fullName evidence="2">Uncharacterized protein</fullName>
    </submittedName>
</protein>
<sequence>MKYLYTKIFIYIIFTGNTASFNGYIENIPSYHSKYLLSIWLFMSFVVINVFTNDIRSMIILTKEDVIKKLSSVKAILQLKYNRSVIIGNSETTYTLMNLYNEYRLRRTNGNGSIILMGIPIHRGLNHTIKRQLNKL</sequence>
<keyword evidence="1" id="KW-1133">Transmembrane helix</keyword>
<feature type="transmembrane region" description="Helical" evidence="1">
    <location>
        <begin position="31"/>
        <end position="51"/>
    </location>
</feature>
<evidence type="ECO:0000313" key="3">
    <source>
        <dbReference type="Proteomes" id="UP000728032"/>
    </source>
</evidence>
<dbReference type="EMBL" id="OC922072">
    <property type="protein sequence ID" value="CAD7653911.1"/>
    <property type="molecule type" value="Genomic_DNA"/>
</dbReference>
<keyword evidence="1" id="KW-0812">Transmembrane</keyword>
<keyword evidence="1" id="KW-0472">Membrane</keyword>
<evidence type="ECO:0000313" key="2">
    <source>
        <dbReference type="EMBL" id="CAD7653911.1"/>
    </source>
</evidence>
<organism evidence="2">
    <name type="scientific">Oppiella nova</name>
    <dbReference type="NCBI Taxonomy" id="334625"/>
    <lineage>
        <taxon>Eukaryota</taxon>
        <taxon>Metazoa</taxon>
        <taxon>Ecdysozoa</taxon>
        <taxon>Arthropoda</taxon>
        <taxon>Chelicerata</taxon>
        <taxon>Arachnida</taxon>
        <taxon>Acari</taxon>
        <taxon>Acariformes</taxon>
        <taxon>Sarcoptiformes</taxon>
        <taxon>Oribatida</taxon>
        <taxon>Brachypylina</taxon>
        <taxon>Oppioidea</taxon>
        <taxon>Oppiidae</taxon>
        <taxon>Oppiella</taxon>
    </lineage>
</organism>
<name>A0A7R9M7V2_9ACAR</name>
<keyword evidence="3" id="KW-1185">Reference proteome</keyword>
<dbReference type="EMBL" id="CAJPVJ010007247">
    <property type="protein sequence ID" value="CAG2171098.1"/>
    <property type="molecule type" value="Genomic_DNA"/>
</dbReference>
<feature type="transmembrane region" description="Helical" evidence="1">
    <location>
        <begin position="7"/>
        <end position="25"/>
    </location>
</feature>
<dbReference type="AlphaFoldDB" id="A0A7R9M7V2"/>